<name>A0A918XGU8_9ACTN</name>
<dbReference type="InterPro" id="IPR006311">
    <property type="entry name" value="TAT_signal"/>
</dbReference>
<dbReference type="Pfam" id="PF01593">
    <property type="entry name" value="Amino_oxidase"/>
    <property type="match status" value="2"/>
</dbReference>
<organism evidence="2 3">
    <name type="scientific">Nocardiopsis kunsanensis</name>
    <dbReference type="NCBI Taxonomy" id="141693"/>
    <lineage>
        <taxon>Bacteria</taxon>
        <taxon>Bacillati</taxon>
        <taxon>Actinomycetota</taxon>
        <taxon>Actinomycetes</taxon>
        <taxon>Streptosporangiales</taxon>
        <taxon>Nocardiopsidaceae</taxon>
        <taxon>Nocardiopsis</taxon>
    </lineage>
</organism>
<evidence type="ECO:0000259" key="1">
    <source>
        <dbReference type="Pfam" id="PF01593"/>
    </source>
</evidence>
<dbReference type="GO" id="GO:0016491">
    <property type="term" value="F:oxidoreductase activity"/>
    <property type="evidence" value="ECO:0007669"/>
    <property type="project" value="InterPro"/>
</dbReference>
<gene>
    <name evidence="2" type="ORF">GCM10007147_34030</name>
</gene>
<evidence type="ECO:0000313" key="3">
    <source>
        <dbReference type="Proteomes" id="UP000654947"/>
    </source>
</evidence>
<dbReference type="InterPro" id="IPR050281">
    <property type="entry name" value="Flavin_monoamine_oxidase"/>
</dbReference>
<reference evidence="2 3" key="1">
    <citation type="journal article" date="2014" name="Int. J. Syst. Evol. Microbiol.">
        <title>Complete genome sequence of Corynebacterium casei LMG S-19264T (=DSM 44701T), isolated from a smear-ripened cheese.</title>
        <authorList>
            <consortium name="US DOE Joint Genome Institute (JGI-PGF)"/>
            <person name="Walter F."/>
            <person name="Albersmeier A."/>
            <person name="Kalinowski J."/>
            <person name="Ruckert C."/>
        </authorList>
    </citation>
    <scope>NUCLEOTIDE SEQUENCE [LARGE SCALE GENOMIC DNA]</scope>
    <source>
        <strain evidence="2 3">KCTC 19473</strain>
    </source>
</reference>
<dbReference type="PANTHER" id="PTHR10742">
    <property type="entry name" value="FLAVIN MONOAMINE OXIDASE"/>
    <property type="match status" value="1"/>
</dbReference>
<dbReference type="RefSeq" id="WP_017574537.1">
    <property type="nucleotide sequence ID" value="NZ_BMXL01000020.1"/>
</dbReference>
<dbReference type="PANTHER" id="PTHR10742:SF410">
    <property type="entry name" value="LYSINE-SPECIFIC HISTONE DEMETHYLASE 2"/>
    <property type="match status" value="1"/>
</dbReference>
<dbReference type="SUPFAM" id="SSF51905">
    <property type="entry name" value="FAD/NAD(P)-binding domain"/>
    <property type="match status" value="1"/>
</dbReference>
<comment type="caution">
    <text evidence="2">The sequence shown here is derived from an EMBL/GenBank/DDBJ whole genome shotgun (WGS) entry which is preliminary data.</text>
</comment>
<protein>
    <submittedName>
        <fullName evidence="2">Amine oxidase</fullName>
    </submittedName>
</protein>
<dbReference type="AlphaFoldDB" id="A0A918XGU8"/>
<accession>A0A918XGU8</accession>
<keyword evidence="3" id="KW-1185">Reference proteome</keyword>
<dbReference type="EMBL" id="BMXL01000020">
    <property type="protein sequence ID" value="GHD31295.1"/>
    <property type="molecule type" value="Genomic_DNA"/>
</dbReference>
<evidence type="ECO:0000313" key="2">
    <source>
        <dbReference type="EMBL" id="GHD31295.1"/>
    </source>
</evidence>
<dbReference type="InterPro" id="IPR002937">
    <property type="entry name" value="Amino_oxidase"/>
</dbReference>
<dbReference type="PROSITE" id="PS51318">
    <property type="entry name" value="TAT"/>
    <property type="match status" value="1"/>
</dbReference>
<dbReference type="SUPFAM" id="SSF54373">
    <property type="entry name" value="FAD-linked reductases, C-terminal domain"/>
    <property type="match status" value="1"/>
</dbReference>
<dbReference type="Gene3D" id="3.50.50.60">
    <property type="entry name" value="FAD/NAD(P)-binding domain"/>
    <property type="match status" value="1"/>
</dbReference>
<sequence length="421" mass="45220">MPGISRRTLMRGGGALLGGGVLLPSAACSRLGAPRRDVVVVGAGITGLSAARNLVDHGFSVVVLEARDRIGGQLHTDHSFTSVPVELGAGLIHGRDAYTWELVEESGAETVRVRGGSGSGTRIDTDSPPLDVEDAAAYLRRTGVPESDWPPVSIDNEPLDRWSATWMHRHDLFDWWAASRANYRVVDGYDRLLEPLADGLDLSLSTPVREVRRIRSGVELAAGPDGEEVFRADHCVMALPLGVLKAEDVHFDPPLPTSHRDAIRALDTTDALKLVYEFDRPVFPDGPDALDWEPGADFVFWRISSGESEVVVAWASGPSARDLLAREEGERFAIGLAALSDALGEDLPDPVARTTHDWAADRYSRGAYLYVPPGAHDAPAALASPVDGVLHFAGEPTTGENTVEGGYANGYDLTDQLIAQL</sequence>
<feature type="domain" description="Amine oxidase" evidence="1">
    <location>
        <begin position="183"/>
        <end position="411"/>
    </location>
</feature>
<proteinExistence type="predicted"/>
<feature type="domain" description="Amine oxidase" evidence="1">
    <location>
        <begin position="45"/>
        <end position="113"/>
    </location>
</feature>
<dbReference type="Proteomes" id="UP000654947">
    <property type="component" value="Unassembled WGS sequence"/>
</dbReference>
<dbReference type="InterPro" id="IPR036188">
    <property type="entry name" value="FAD/NAD-bd_sf"/>
</dbReference>